<accession>A0A5K3EL22</accession>
<reference evidence="2" key="1">
    <citation type="submission" date="2019-11" db="UniProtKB">
        <authorList>
            <consortium name="WormBaseParasite"/>
        </authorList>
    </citation>
    <scope>IDENTIFICATION</scope>
</reference>
<dbReference type="WBParaSite" id="MCU_001320-RA">
    <property type="protein sequence ID" value="MCU_001320-RA"/>
    <property type="gene ID" value="MCU_001320"/>
</dbReference>
<evidence type="ECO:0000313" key="2">
    <source>
        <dbReference type="WBParaSite" id="MCU_001320-RA"/>
    </source>
</evidence>
<feature type="region of interest" description="Disordered" evidence="1">
    <location>
        <begin position="22"/>
        <end position="59"/>
    </location>
</feature>
<organism evidence="2">
    <name type="scientific">Mesocestoides corti</name>
    <name type="common">Flatworm</name>
    <dbReference type="NCBI Taxonomy" id="53468"/>
    <lineage>
        <taxon>Eukaryota</taxon>
        <taxon>Metazoa</taxon>
        <taxon>Spiralia</taxon>
        <taxon>Lophotrochozoa</taxon>
        <taxon>Platyhelminthes</taxon>
        <taxon>Cestoda</taxon>
        <taxon>Eucestoda</taxon>
        <taxon>Cyclophyllidea</taxon>
        <taxon>Mesocestoididae</taxon>
        <taxon>Mesocestoides</taxon>
    </lineage>
</organism>
<feature type="compositionally biased region" description="Basic residues" evidence="1">
    <location>
        <begin position="23"/>
        <end position="43"/>
    </location>
</feature>
<protein>
    <submittedName>
        <fullName evidence="2">Uncharacterized protein</fullName>
    </submittedName>
</protein>
<dbReference type="AlphaFoldDB" id="A0A5K3EL22"/>
<sequence>MRKAFSLVKRLIRRKVAIDMCRRSTRNRSQQRRKFPKERKRQIVPRPKLSTCPLTIETG</sequence>
<name>A0A5K3EL22_MESCO</name>
<proteinExistence type="predicted"/>
<evidence type="ECO:0000256" key="1">
    <source>
        <dbReference type="SAM" id="MobiDB-lite"/>
    </source>
</evidence>